<protein>
    <submittedName>
        <fullName evidence="2">Uncharacterized protein</fullName>
    </submittedName>
</protein>
<evidence type="ECO:0000313" key="2">
    <source>
        <dbReference type="EMBL" id="KAL3797502.1"/>
    </source>
</evidence>
<dbReference type="PANTHER" id="PTHR13774:SF39">
    <property type="entry name" value="BIOSYNTHESIS PROTEIN, PUTATIVE-RELATED"/>
    <property type="match status" value="1"/>
</dbReference>
<reference evidence="2 3" key="1">
    <citation type="journal article" date="2020" name="G3 (Bethesda)">
        <title>Improved Reference Genome for Cyclotella cryptica CCMP332, a Model for Cell Wall Morphogenesis, Salinity Adaptation, and Lipid Production in Diatoms (Bacillariophyta).</title>
        <authorList>
            <person name="Roberts W.R."/>
            <person name="Downey K.M."/>
            <person name="Ruck E.C."/>
            <person name="Traller J.C."/>
            <person name="Alverson A.J."/>
        </authorList>
    </citation>
    <scope>NUCLEOTIDE SEQUENCE [LARGE SCALE GENOMIC DNA]</scope>
    <source>
        <strain evidence="2 3">CCMP332</strain>
    </source>
</reference>
<dbReference type="PANTHER" id="PTHR13774">
    <property type="entry name" value="PHENAZINE BIOSYNTHESIS PROTEIN"/>
    <property type="match status" value="1"/>
</dbReference>
<name>A0ABD3QAV5_9STRA</name>
<organism evidence="2 3">
    <name type="scientific">Cyclotella cryptica</name>
    <dbReference type="NCBI Taxonomy" id="29204"/>
    <lineage>
        <taxon>Eukaryota</taxon>
        <taxon>Sar</taxon>
        <taxon>Stramenopiles</taxon>
        <taxon>Ochrophyta</taxon>
        <taxon>Bacillariophyta</taxon>
        <taxon>Coscinodiscophyceae</taxon>
        <taxon>Thalassiosirophycidae</taxon>
        <taxon>Stephanodiscales</taxon>
        <taxon>Stephanodiscaceae</taxon>
        <taxon>Cyclotella</taxon>
    </lineage>
</organism>
<dbReference type="SUPFAM" id="SSF54506">
    <property type="entry name" value="Diaminopimelate epimerase-like"/>
    <property type="match status" value="1"/>
</dbReference>
<evidence type="ECO:0000256" key="1">
    <source>
        <dbReference type="ARBA" id="ARBA00023235"/>
    </source>
</evidence>
<keyword evidence="3" id="KW-1185">Reference proteome</keyword>
<sequence>MAQRRIIRVSARAFVHPREGSIVNSAGHKGGIVWSGGENGEERTGGNPVTVFYPVIGDNDSSKSVSLALSSKECSTLAKSCSWESIIIGAATDSNSSHTFRFFMPSGEEVSFCGHAAIGASAFVARKETLMHAFNSLSTKVDLTSSTVSFATPDNSKYVSKVCGDSVELIMRACHEENDCRQLPNAPPLIQLLNEFGLDLGDLNSNDCDDPFRWPTYVNSSVARKKTLIPIVSLERLHAASAPKDPSRFRRLCDSIDSTGIYLYSEDRTSTDDGSNVSFECRQFPRASGYAEDPATGIAAGALAASLYARGMRRDSYTFYQGTAMDRPSRIQVKIGSCGDCFLKLSYTGIVAFDSIACLE</sequence>
<dbReference type="InterPro" id="IPR003719">
    <property type="entry name" value="Phenazine_PhzF-like"/>
</dbReference>
<gene>
    <name evidence="2" type="ORF">HJC23_009866</name>
</gene>
<comment type="caution">
    <text evidence="2">The sequence shown here is derived from an EMBL/GenBank/DDBJ whole genome shotgun (WGS) entry which is preliminary data.</text>
</comment>
<dbReference type="Gene3D" id="3.10.310.10">
    <property type="entry name" value="Diaminopimelate Epimerase, Chain A, domain 1"/>
    <property type="match status" value="2"/>
</dbReference>
<proteinExistence type="predicted"/>
<dbReference type="EMBL" id="JABMIG020000054">
    <property type="protein sequence ID" value="KAL3797502.1"/>
    <property type="molecule type" value="Genomic_DNA"/>
</dbReference>
<dbReference type="GO" id="GO:0016853">
    <property type="term" value="F:isomerase activity"/>
    <property type="evidence" value="ECO:0007669"/>
    <property type="project" value="UniProtKB-KW"/>
</dbReference>
<dbReference type="AlphaFoldDB" id="A0ABD3QAV5"/>
<accession>A0ABD3QAV5</accession>
<dbReference type="Proteomes" id="UP001516023">
    <property type="component" value="Unassembled WGS sequence"/>
</dbReference>
<dbReference type="Pfam" id="PF02567">
    <property type="entry name" value="PhzC-PhzF"/>
    <property type="match status" value="1"/>
</dbReference>
<keyword evidence="1" id="KW-0413">Isomerase</keyword>
<evidence type="ECO:0000313" key="3">
    <source>
        <dbReference type="Proteomes" id="UP001516023"/>
    </source>
</evidence>